<reference evidence="6" key="1">
    <citation type="submission" date="2018-06" db="EMBL/GenBank/DDBJ databases">
        <authorList>
            <person name="Guldener U."/>
        </authorList>
    </citation>
    <scope>NUCLEOTIDE SEQUENCE [LARGE SCALE GENOMIC DNA]</scope>
    <source>
        <strain evidence="6">UTAD17</strain>
    </source>
</reference>
<dbReference type="VEuPathDB" id="FungiDB:SCODWIG_03909"/>
<dbReference type="Gene3D" id="1.20.1250.20">
    <property type="entry name" value="MFS general substrate transporter like domains"/>
    <property type="match status" value="2"/>
</dbReference>
<evidence type="ECO:0000256" key="2">
    <source>
        <dbReference type="ARBA" id="ARBA00006727"/>
    </source>
</evidence>
<accession>A0A376BBZ4</accession>
<feature type="transmembrane region" description="Helical" evidence="3">
    <location>
        <begin position="253"/>
        <end position="272"/>
    </location>
</feature>
<feature type="transmembrane region" description="Helical" evidence="3">
    <location>
        <begin position="124"/>
        <end position="145"/>
    </location>
</feature>
<dbReference type="InterPro" id="IPR020846">
    <property type="entry name" value="MFS_dom"/>
</dbReference>
<evidence type="ECO:0000259" key="4">
    <source>
        <dbReference type="PROSITE" id="PS50850"/>
    </source>
</evidence>
<feature type="transmembrane region" description="Helical" evidence="3">
    <location>
        <begin position="343"/>
        <end position="366"/>
    </location>
</feature>
<organism evidence="5 6">
    <name type="scientific">Saccharomycodes ludwigii</name>
    <dbReference type="NCBI Taxonomy" id="36035"/>
    <lineage>
        <taxon>Eukaryota</taxon>
        <taxon>Fungi</taxon>
        <taxon>Dikarya</taxon>
        <taxon>Ascomycota</taxon>
        <taxon>Saccharomycotina</taxon>
        <taxon>Saccharomycetes</taxon>
        <taxon>Saccharomycodales</taxon>
        <taxon>Saccharomycodaceae</taxon>
        <taxon>Saccharomycodes</taxon>
    </lineage>
</organism>
<keyword evidence="6" id="KW-1185">Reference proteome</keyword>
<dbReference type="InterPro" id="IPR050327">
    <property type="entry name" value="Proton-linked_MCT"/>
</dbReference>
<dbReference type="GO" id="GO:0016020">
    <property type="term" value="C:membrane"/>
    <property type="evidence" value="ECO:0007669"/>
    <property type="project" value="UniProtKB-SubCell"/>
</dbReference>
<feature type="transmembrane region" description="Helical" evidence="3">
    <location>
        <begin position="217"/>
        <end position="241"/>
    </location>
</feature>
<proteinExistence type="inferred from homology"/>
<feature type="transmembrane region" description="Helical" evidence="3">
    <location>
        <begin position="194"/>
        <end position="211"/>
    </location>
</feature>
<gene>
    <name evidence="5" type="ORF">SCODWIG_03909</name>
</gene>
<feature type="transmembrane region" description="Helical" evidence="3">
    <location>
        <begin position="433"/>
        <end position="453"/>
    </location>
</feature>
<feature type="transmembrane region" description="Helical" evidence="3">
    <location>
        <begin position="292"/>
        <end position="310"/>
    </location>
</feature>
<keyword evidence="3" id="KW-0812">Transmembrane</keyword>
<evidence type="ECO:0000256" key="3">
    <source>
        <dbReference type="SAM" id="Phobius"/>
    </source>
</evidence>
<dbReference type="Pfam" id="PF07690">
    <property type="entry name" value="MFS_1"/>
    <property type="match status" value="1"/>
</dbReference>
<comment type="similarity">
    <text evidence="2">Belongs to the major facilitator superfamily. Monocarboxylate porter (TC 2.A.1.13) family.</text>
</comment>
<sequence length="489" mass="54186">MSNDNIPMKPIASTRSASAFLLGNVQSQQATLVPESDNINNNIEYQGLSAASTPSQFYGNGINSNYYSVNSDDFINDKQGQEKSNEQDIILTSLNSPEEETTEEKKHFLDEDDPIDYPEGGLKAYLVILGCFFGLIPTFGILNTMGVIETYIQQRQLVELNSSTIGWIFSLFSFVNFSTCIFSGTYFDRRGCRALLIGGALLHFAGLFGLASSTKLWMFIVSFSLVCGAANGMLMSPLVSVPSHYFKKKRGQFTAIATTGGSIGGIVFPILLRKMFQLTSTSDEFYGFKWGIRTLAFLNIFLLTCSVLLVTERFHDESDKEKSFLQIYVLNAFDFKAFKNYNYLFCVIGTLFGEMCITCSLTYYGAYCTAVGISDSNAYLLIMLVNIMGIPGRWIPGYISDLYGRFNVAILTLLMLTLITLVAWLPFGGDGLRVMYGVSILYGFTSGSIFSLLPVCCGQISKTEEFVVPLLDQIKRIMAIKTSLFGLAF</sequence>
<feature type="transmembrane region" description="Helical" evidence="3">
    <location>
        <begin position="165"/>
        <end position="187"/>
    </location>
</feature>
<feature type="domain" description="Major facilitator superfamily (MFS) profile" evidence="4">
    <location>
        <begin position="123"/>
        <end position="489"/>
    </location>
</feature>
<comment type="subcellular location">
    <subcellularLocation>
        <location evidence="1">Membrane</location>
        <topology evidence="1">Multi-pass membrane protein</topology>
    </subcellularLocation>
</comment>
<evidence type="ECO:0000256" key="1">
    <source>
        <dbReference type="ARBA" id="ARBA00004141"/>
    </source>
</evidence>
<evidence type="ECO:0000313" key="5">
    <source>
        <dbReference type="EMBL" id="SSD62147.1"/>
    </source>
</evidence>
<dbReference type="GO" id="GO:0032218">
    <property type="term" value="P:riboflavin transport"/>
    <property type="evidence" value="ECO:0007669"/>
    <property type="project" value="TreeGrafter"/>
</dbReference>
<dbReference type="EMBL" id="UFAJ01001187">
    <property type="protein sequence ID" value="SSD62147.1"/>
    <property type="molecule type" value="Genomic_DNA"/>
</dbReference>
<dbReference type="InterPro" id="IPR036259">
    <property type="entry name" value="MFS_trans_sf"/>
</dbReference>
<feature type="transmembrane region" description="Helical" evidence="3">
    <location>
        <begin position="378"/>
        <end position="396"/>
    </location>
</feature>
<dbReference type="AlphaFoldDB" id="A0A376BBZ4"/>
<feature type="transmembrane region" description="Helical" evidence="3">
    <location>
        <begin position="408"/>
        <end position="427"/>
    </location>
</feature>
<dbReference type="Proteomes" id="UP000262825">
    <property type="component" value="Unassembled WGS sequence"/>
</dbReference>
<keyword evidence="3" id="KW-1133">Transmembrane helix</keyword>
<dbReference type="InterPro" id="IPR011701">
    <property type="entry name" value="MFS"/>
</dbReference>
<evidence type="ECO:0000313" key="6">
    <source>
        <dbReference type="Proteomes" id="UP000262825"/>
    </source>
</evidence>
<dbReference type="CDD" id="cd17352">
    <property type="entry name" value="MFS_MCT_SLC16"/>
    <property type="match status" value="1"/>
</dbReference>
<keyword evidence="3" id="KW-0472">Membrane</keyword>
<dbReference type="PANTHER" id="PTHR11360">
    <property type="entry name" value="MONOCARBOXYLATE TRANSPORTER"/>
    <property type="match status" value="1"/>
</dbReference>
<name>A0A376BBZ4_9ASCO</name>
<protein>
    <submittedName>
        <fullName evidence="5">Related to Riboflavin transporter MCH5</fullName>
    </submittedName>
</protein>
<dbReference type="SUPFAM" id="SSF103473">
    <property type="entry name" value="MFS general substrate transporter"/>
    <property type="match status" value="1"/>
</dbReference>
<dbReference type="PROSITE" id="PS50850">
    <property type="entry name" value="MFS"/>
    <property type="match status" value="1"/>
</dbReference>
<dbReference type="GO" id="GO:0022857">
    <property type="term" value="F:transmembrane transporter activity"/>
    <property type="evidence" value="ECO:0007669"/>
    <property type="project" value="InterPro"/>
</dbReference>
<dbReference type="PANTHER" id="PTHR11360:SF177">
    <property type="entry name" value="RIBOFLAVIN TRANSPORTER MCH5"/>
    <property type="match status" value="1"/>
</dbReference>